<evidence type="ECO:0000256" key="4">
    <source>
        <dbReference type="ARBA" id="ARBA00006376"/>
    </source>
</evidence>
<evidence type="ECO:0000256" key="7">
    <source>
        <dbReference type="ARBA" id="ARBA00022898"/>
    </source>
</evidence>
<comment type="caution">
    <text evidence="12">The sequence shown here is derived from an EMBL/GenBank/DDBJ whole genome shotgun (WGS) entry which is preliminary data.</text>
</comment>
<reference evidence="12" key="1">
    <citation type="submission" date="2020-08" db="EMBL/GenBank/DDBJ databases">
        <title>Plant Genome Project.</title>
        <authorList>
            <person name="Zhang R.-G."/>
        </authorList>
    </citation>
    <scope>NUCLEOTIDE SEQUENCE</scope>
    <source>
        <strain evidence="12">WSP0</strain>
        <tissue evidence="12">Leaf</tissue>
    </source>
</reference>
<dbReference type="GO" id="GO:0005739">
    <property type="term" value="C:mitochondrion"/>
    <property type="evidence" value="ECO:0007669"/>
    <property type="project" value="TreeGrafter"/>
</dbReference>
<dbReference type="EC" id="2.1.2.1" evidence="10"/>
<accession>A0AAV6JH63</accession>
<evidence type="ECO:0000313" key="12">
    <source>
        <dbReference type="EMBL" id="KAG5540506.1"/>
    </source>
</evidence>
<gene>
    <name evidence="12" type="ORF">RHGRI_020651</name>
</gene>
<evidence type="ECO:0000256" key="8">
    <source>
        <dbReference type="ARBA" id="ARBA00059150"/>
    </source>
</evidence>
<dbReference type="EMBL" id="JACTNZ010000007">
    <property type="protein sequence ID" value="KAG5540506.1"/>
    <property type="molecule type" value="Genomic_DNA"/>
</dbReference>
<evidence type="ECO:0000259" key="11">
    <source>
        <dbReference type="Pfam" id="PF00464"/>
    </source>
</evidence>
<dbReference type="PANTHER" id="PTHR11680:SF63">
    <property type="entry name" value="SERINE HYDROXYMETHYLTRANSFERASE 3, CHLOROPLASTIC"/>
    <property type="match status" value="1"/>
</dbReference>
<keyword evidence="5 10" id="KW-0554">One-carbon metabolism</keyword>
<keyword evidence="7 9" id="KW-0663">Pyridoxal phosphate</keyword>
<keyword evidence="13" id="KW-1185">Reference proteome</keyword>
<evidence type="ECO:0000256" key="5">
    <source>
        <dbReference type="ARBA" id="ARBA00022563"/>
    </source>
</evidence>
<dbReference type="InterPro" id="IPR015422">
    <property type="entry name" value="PyrdxlP-dep_Trfase_small"/>
</dbReference>
<dbReference type="InterPro" id="IPR019798">
    <property type="entry name" value="Ser_HO-MeTrfase_PLP_BS"/>
</dbReference>
<dbReference type="PROSITE" id="PS00096">
    <property type="entry name" value="SHMT"/>
    <property type="match status" value="1"/>
</dbReference>
<proteinExistence type="inferred from homology"/>
<sequence>MEAVGSCLTNKYSEGLPGKRYYGGNEYIDELETLCQERALAAFHLDGKKWGVNVQPLSGSPANFEVYTALLNPHDRIMGLDLTHGGHLSHGFMTPKRRVSATSIYFESMPYRLDESTGLVDYDMLEKTATLFRPKLIIAGASAYPRDFDYRRMRKIADSVGAFLMMDMAHISGLVAASVVADPFEYCDVVTTTTHKSLRGPRGGMIFFKKDPVLGVDLESAINNAVFPGLQGGPHNHTIGGLAVCLKYAQSSEFGAYQNQVVSNCQALASRLITLGYELVSGGSDNHLVLVDLRPLIDILDELAYLPTLIDLITISPLKTGALVPGGIRIGSPAMTTRGFTEQEFIAIADFIHEGVLITLDAKRSVSGSKLQDFMKFVGSPDFPLMDRVADLRRRVEALTTKFPLPGL</sequence>
<dbReference type="InterPro" id="IPR039429">
    <property type="entry name" value="SHMT-like_dom"/>
</dbReference>
<dbReference type="Proteomes" id="UP000823749">
    <property type="component" value="Chromosome 7"/>
</dbReference>
<dbReference type="AlphaFoldDB" id="A0AAV6JH63"/>
<evidence type="ECO:0000256" key="3">
    <source>
        <dbReference type="ARBA" id="ARBA00004777"/>
    </source>
</evidence>
<protein>
    <recommendedName>
        <fullName evidence="10">Serine hydroxymethyltransferase</fullName>
        <ecNumber evidence="10">2.1.2.1</ecNumber>
    </recommendedName>
</protein>
<evidence type="ECO:0000313" key="13">
    <source>
        <dbReference type="Proteomes" id="UP000823749"/>
    </source>
</evidence>
<dbReference type="GO" id="GO:0030170">
    <property type="term" value="F:pyridoxal phosphate binding"/>
    <property type="evidence" value="ECO:0007669"/>
    <property type="project" value="InterPro"/>
</dbReference>
<dbReference type="Pfam" id="PF00464">
    <property type="entry name" value="SHMT"/>
    <property type="match status" value="1"/>
</dbReference>
<dbReference type="FunFam" id="3.40.640.10:FF:000050">
    <property type="entry name" value="Serine hydroxymethyltransferase"/>
    <property type="match status" value="1"/>
</dbReference>
<dbReference type="InterPro" id="IPR015424">
    <property type="entry name" value="PyrdxlP-dep_Trfase"/>
</dbReference>
<feature type="domain" description="Serine hydroxymethyltransferase-like" evidence="11">
    <location>
        <begin position="1"/>
        <end position="352"/>
    </location>
</feature>
<feature type="modified residue" description="N6-(pyridoxal phosphate)lysine" evidence="9">
    <location>
        <position position="196"/>
    </location>
</feature>
<dbReference type="PIRSF" id="PIRSF000412">
    <property type="entry name" value="SHMT"/>
    <property type="match status" value="1"/>
</dbReference>
<comment type="pathway">
    <text evidence="3 10">One-carbon metabolism; tetrahydrofolate interconversion.</text>
</comment>
<comment type="catalytic activity">
    <reaction evidence="1 10">
        <text>(6R)-5,10-methylene-5,6,7,8-tetrahydrofolate + glycine + H2O = (6S)-5,6,7,8-tetrahydrofolate + L-serine</text>
        <dbReference type="Rhea" id="RHEA:15481"/>
        <dbReference type="ChEBI" id="CHEBI:15377"/>
        <dbReference type="ChEBI" id="CHEBI:15636"/>
        <dbReference type="ChEBI" id="CHEBI:33384"/>
        <dbReference type="ChEBI" id="CHEBI:57305"/>
        <dbReference type="ChEBI" id="CHEBI:57453"/>
        <dbReference type="EC" id="2.1.2.1"/>
    </reaction>
</comment>
<name>A0AAV6JH63_9ERIC</name>
<evidence type="ECO:0000256" key="6">
    <source>
        <dbReference type="ARBA" id="ARBA00022679"/>
    </source>
</evidence>
<keyword evidence="6 10" id="KW-0808">Transferase</keyword>
<dbReference type="CDD" id="cd00378">
    <property type="entry name" value="SHMT"/>
    <property type="match status" value="1"/>
</dbReference>
<comment type="function">
    <text evidence="10">Interconversion of serine and glycine.</text>
</comment>
<dbReference type="SUPFAM" id="SSF53383">
    <property type="entry name" value="PLP-dependent transferases"/>
    <property type="match status" value="1"/>
</dbReference>
<evidence type="ECO:0000256" key="2">
    <source>
        <dbReference type="ARBA" id="ARBA00001933"/>
    </source>
</evidence>
<dbReference type="GO" id="GO:0004372">
    <property type="term" value="F:glycine hydroxymethyltransferase activity"/>
    <property type="evidence" value="ECO:0007669"/>
    <property type="project" value="UniProtKB-EC"/>
</dbReference>
<dbReference type="Gene3D" id="3.40.640.10">
    <property type="entry name" value="Type I PLP-dependent aspartate aminotransferase-like (Major domain)"/>
    <property type="match status" value="1"/>
</dbReference>
<organism evidence="12 13">
    <name type="scientific">Rhododendron griersonianum</name>
    <dbReference type="NCBI Taxonomy" id="479676"/>
    <lineage>
        <taxon>Eukaryota</taxon>
        <taxon>Viridiplantae</taxon>
        <taxon>Streptophyta</taxon>
        <taxon>Embryophyta</taxon>
        <taxon>Tracheophyta</taxon>
        <taxon>Spermatophyta</taxon>
        <taxon>Magnoliopsida</taxon>
        <taxon>eudicotyledons</taxon>
        <taxon>Gunneridae</taxon>
        <taxon>Pentapetalae</taxon>
        <taxon>asterids</taxon>
        <taxon>Ericales</taxon>
        <taxon>Ericaceae</taxon>
        <taxon>Ericoideae</taxon>
        <taxon>Rhodoreae</taxon>
        <taxon>Rhododendron</taxon>
    </lineage>
</organism>
<dbReference type="PANTHER" id="PTHR11680">
    <property type="entry name" value="SERINE HYDROXYMETHYLTRANSFERASE"/>
    <property type="match status" value="1"/>
</dbReference>
<evidence type="ECO:0000256" key="9">
    <source>
        <dbReference type="PIRSR" id="PIRSR000412-50"/>
    </source>
</evidence>
<comment type="similarity">
    <text evidence="4 10">Belongs to the SHMT family.</text>
</comment>
<evidence type="ECO:0000256" key="1">
    <source>
        <dbReference type="ARBA" id="ARBA00001528"/>
    </source>
</evidence>
<dbReference type="InterPro" id="IPR049943">
    <property type="entry name" value="Ser_HO-MeTrfase-like"/>
</dbReference>
<comment type="function">
    <text evidence="8">Catalyzes the interconversion of serine and glycine.</text>
</comment>
<dbReference type="GO" id="GO:0035999">
    <property type="term" value="P:tetrahydrofolate interconversion"/>
    <property type="evidence" value="ECO:0007669"/>
    <property type="project" value="InterPro"/>
</dbReference>
<dbReference type="GO" id="GO:0019264">
    <property type="term" value="P:glycine biosynthetic process from serine"/>
    <property type="evidence" value="ECO:0007669"/>
    <property type="project" value="InterPro"/>
</dbReference>
<comment type="cofactor">
    <cofactor evidence="2 9 10">
        <name>pyridoxal 5'-phosphate</name>
        <dbReference type="ChEBI" id="CHEBI:597326"/>
    </cofactor>
</comment>
<evidence type="ECO:0000256" key="10">
    <source>
        <dbReference type="RuleBase" id="RU000585"/>
    </source>
</evidence>
<dbReference type="NCBIfam" id="NF000586">
    <property type="entry name" value="PRK00011.1"/>
    <property type="match status" value="1"/>
</dbReference>
<dbReference type="InterPro" id="IPR015421">
    <property type="entry name" value="PyrdxlP-dep_Trfase_major"/>
</dbReference>
<dbReference type="InterPro" id="IPR001085">
    <property type="entry name" value="Ser_HO-MeTrfase"/>
</dbReference>
<dbReference type="Gene3D" id="3.90.1150.10">
    <property type="entry name" value="Aspartate Aminotransferase, domain 1"/>
    <property type="match status" value="1"/>
</dbReference>